<sequence>MLQCLLFFWLNIFHPFYVSVTEVVQQKNNGAVQVSSRIFFDDLERALEREYKTQVNILKPADRKQADALIARYIKAHLKISANGRALDLKYLGYEIEEDAAWCYFETIEVRSIKHLSIKNDILFEQHESQSNMIHAIVSGQRKSTKLDNPKSEVAFTY</sequence>
<gene>
    <name evidence="1" type="ORF">SAMN04488524_1099</name>
</gene>
<accession>A0A1W1ZZF4</accession>
<dbReference type="Proteomes" id="UP000192756">
    <property type="component" value="Unassembled WGS sequence"/>
</dbReference>
<keyword evidence="2" id="KW-1185">Reference proteome</keyword>
<dbReference type="OrthoDB" id="5735516at2"/>
<dbReference type="STRING" id="151894.SAMN04488524_1099"/>
<dbReference type="Pfam" id="PF20420">
    <property type="entry name" value="DUF6702"/>
    <property type="match status" value="1"/>
</dbReference>
<dbReference type="AlphaFoldDB" id="A0A1W1ZZF4"/>
<protein>
    <submittedName>
        <fullName evidence="1">Uncharacterized protein</fullName>
    </submittedName>
</protein>
<evidence type="ECO:0000313" key="2">
    <source>
        <dbReference type="Proteomes" id="UP000192756"/>
    </source>
</evidence>
<evidence type="ECO:0000313" key="1">
    <source>
        <dbReference type="EMBL" id="SMC53746.1"/>
    </source>
</evidence>
<dbReference type="InterPro" id="IPR046525">
    <property type="entry name" value="DUF6702"/>
</dbReference>
<dbReference type="EMBL" id="FWXT01000001">
    <property type="protein sequence ID" value="SMC53746.1"/>
    <property type="molecule type" value="Genomic_DNA"/>
</dbReference>
<dbReference type="RefSeq" id="WP_084237373.1">
    <property type="nucleotide sequence ID" value="NZ_FWXT01000001.1"/>
</dbReference>
<proteinExistence type="predicted"/>
<organism evidence="1 2">
    <name type="scientific">Pedobacter africanus</name>
    <dbReference type="NCBI Taxonomy" id="151894"/>
    <lineage>
        <taxon>Bacteria</taxon>
        <taxon>Pseudomonadati</taxon>
        <taxon>Bacteroidota</taxon>
        <taxon>Sphingobacteriia</taxon>
        <taxon>Sphingobacteriales</taxon>
        <taxon>Sphingobacteriaceae</taxon>
        <taxon>Pedobacter</taxon>
    </lineage>
</organism>
<reference evidence="2" key="1">
    <citation type="submission" date="2017-04" db="EMBL/GenBank/DDBJ databases">
        <authorList>
            <person name="Varghese N."/>
            <person name="Submissions S."/>
        </authorList>
    </citation>
    <scope>NUCLEOTIDE SEQUENCE [LARGE SCALE GENOMIC DNA]</scope>
    <source>
        <strain evidence="2">DSM 12126</strain>
    </source>
</reference>
<name>A0A1W1ZZF4_9SPHI</name>